<reference evidence="2 3" key="1">
    <citation type="submission" date="2018-08" db="EMBL/GenBank/DDBJ databases">
        <title>Fibrisoma montanum sp. nov., isolated from Danxia mountain soil.</title>
        <authorList>
            <person name="Huang Y."/>
        </authorList>
    </citation>
    <scope>NUCLEOTIDE SEQUENCE [LARGE SCALE GENOMIC DNA]</scope>
    <source>
        <strain evidence="2 3">HYT19</strain>
    </source>
</reference>
<dbReference type="InterPro" id="IPR052919">
    <property type="entry name" value="TA_system_RNase"/>
</dbReference>
<dbReference type="InterPro" id="IPR029060">
    <property type="entry name" value="PIN-like_dom_sf"/>
</dbReference>
<sequence length="133" mass="15205">MRLLLDTQLLIWFLEDNKSLPGHIRDLISEADNEVLVCKISFFEVAIKLKIGGRLNLKRGLLGLINDCLLENISVLPLLDDHLLAYDRIPFYDDHRDPFDRLILATALAESIPIISADKKFQQYTGVVQLIYV</sequence>
<dbReference type="SUPFAM" id="SSF88723">
    <property type="entry name" value="PIN domain-like"/>
    <property type="match status" value="1"/>
</dbReference>
<dbReference type="Pfam" id="PF01850">
    <property type="entry name" value="PIN"/>
    <property type="match status" value="1"/>
</dbReference>
<proteinExistence type="predicted"/>
<evidence type="ECO:0000313" key="3">
    <source>
        <dbReference type="Proteomes" id="UP000283523"/>
    </source>
</evidence>
<comment type="caution">
    <text evidence="2">The sequence shown here is derived from an EMBL/GenBank/DDBJ whole genome shotgun (WGS) entry which is preliminary data.</text>
</comment>
<feature type="domain" description="PIN" evidence="1">
    <location>
        <begin position="4"/>
        <end position="124"/>
    </location>
</feature>
<dbReference type="CDD" id="cd09872">
    <property type="entry name" value="PIN_Sll0205-like"/>
    <property type="match status" value="1"/>
</dbReference>
<dbReference type="RefSeq" id="WP_119671119.1">
    <property type="nucleotide sequence ID" value="NZ_QXED01000011.1"/>
</dbReference>
<dbReference type="Proteomes" id="UP000283523">
    <property type="component" value="Unassembled WGS sequence"/>
</dbReference>
<dbReference type="OrthoDB" id="9798990at2"/>
<accession>A0A418LYZ4</accession>
<name>A0A418LYZ4_9BACT</name>
<evidence type="ECO:0000313" key="2">
    <source>
        <dbReference type="EMBL" id="RIV18486.1"/>
    </source>
</evidence>
<dbReference type="Gene3D" id="3.40.50.1010">
    <property type="entry name" value="5'-nuclease"/>
    <property type="match status" value="1"/>
</dbReference>
<evidence type="ECO:0000259" key="1">
    <source>
        <dbReference type="Pfam" id="PF01850"/>
    </source>
</evidence>
<organism evidence="2 3">
    <name type="scientific">Fibrisoma montanum</name>
    <dbReference type="NCBI Taxonomy" id="2305895"/>
    <lineage>
        <taxon>Bacteria</taxon>
        <taxon>Pseudomonadati</taxon>
        <taxon>Bacteroidota</taxon>
        <taxon>Cytophagia</taxon>
        <taxon>Cytophagales</taxon>
        <taxon>Spirosomataceae</taxon>
        <taxon>Fibrisoma</taxon>
    </lineage>
</organism>
<keyword evidence="3" id="KW-1185">Reference proteome</keyword>
<dbReference type="PANTHER" id="PTHR36173">
    <property type="entry name" value="RIBONUCLEASE VAPC16-RELATED"/>
    <property type="match status" value="1"/>
</dbReference>
<dbReference type="InterPro" id="IPR041705">
    <property type="entry name" value="PIN_Sll0205"/>
</dbReference>
<dbReference type="EMBL" id="QXED01000011">
    <property type="protein sequence ID" value="RIV18486.1"/>
    <property type="molecule type" value="Genomic_DNA"/>
</dbReference>
<dbReference type="PANTHER" id="PTHR36173:SF2">
    <property type="entry name" value="RIBONUCLEASE VAPC16"/>
    <property type="match status" value="1"/>
</dbReference>
<dbReference type="InterPro" id="IPR002716">
    <property type="entry name" value="PIN_dom"/>
</dbReference>
<protein>
    <submittedName>
        <fullName evidence="2">Type II toxin-antitoxin system VapC family toxin</fullName>
    </submittedName>
</protein>
<gene>
    <name evidence="2" type="ORF">DYU11_28350</name>
</gene>
<dbReference type="AlphaFoldDB" id="A0A418LYZ4"/>